<accession>A0A7R9GG01</accession>
<comment type="subcellular location">
    <subcellularLocation>
        <location evidence="1">Membrane</location>
    </subcellularLocation>
</comment>
<dbReference type="GO" id="GO:0016020">
    <property type="term" value="C:membrane"/>
    <property type="evidence" value="ECO:0007669"/>
    <property type="project" value="UniProtKB-SubCell"/>
</dbReference>
<evidence type="ECO:0000313" key="7">
    <source>
        <dbReference type="EMBL" id="CAD7279520.1"/>
    </source>
</evidence>
<keyword evidence="3 5" id="KW-1133">Transmembrane helix</keyword>
<dbReference type="EMBL" id="OA883712">
    <property type="protein sequence ID" value="CAD7279520.1"/>
    <property type="molecule type" value="Genomic_DNA"/>
</dbReference>
<dbReference type="Proteomes" id="UP000678499">
    <property type="component" value="Unassembled WGS sequence"/>
</dbReference>
<feature type="transmembrane region" description="Helical" evidence="5">
    <location>
        <begin position="265"/>
        <end position="291"/>
    </location>
</feature>
<evidence type="ECO:0000256" key="2">
    <source>
        <dbReference type="ARBA" id="ARBA00022692"/>
    </source>
</evidence>
<dbReference type="EMBL" id="CAJPEX010001675">
    <property type="protein sequence ID" value="CAG0919672.1"/>
    <property type="molecule type" value="Genomic_DNA"/>
</dbReference>
<feature type="transmembrane region" description="Helical" evidence="5">
    <location>
        <begin position="110"/>
        <end position="130"/>
    </location>
</feature>
<evidence type="ECO:0000259" key="6">
    <source>
        <dbReference type="PROSITE" id="PS50262"/>
    </source>
</evidence>
<dbReference type="AlphaFoldDB" id="A0A7R9GG01"/>
<dbReference type="InterPro" id="IPR017452">
    <property type="entry name" value="GPCR_Rhodpsn_7TM"/>
</dbReference>
<keyword evidence="2 5" id="KW-0812">Transmembrane</keyword>
<proteinExistence type="predicted"/>
<feature type="transmembrane region" description="Helical" evidence="5">
    <location>
        <begin position="177"/>
        <end position="200"/>
    </location>
</feature>
<evidence type="ECO:0000313" key="8">
    <source>
        <dbReference type="Proteomes" id="UP000678499"/>
    </source>
</evidence>
<evidence type="ECO:0000256" key="1">
    <source>
        <dbReference type="ARBA" id="ARBA00004370"/>
    </source>
</evidence>
<dbReference type="OrthoDB" id="6358947at2759"/>
<dbReference type="PROSITE" id="PS50262">
    <property type="entry name" value="G_PROTEIN_RECEP_F1_2"/>
    <property type="match status" value="1"/>
</dbReference>
<keyword evidence="8" id="KW-1185">Reference proteome</keyword>
<feature type="domain" description="G-protein coupled receptors family 1 profile" evidence="6">
    <location>
        <begin position="122"/>
        <end position="296"/>
    </location>
</feature>
<feature type="transmembrane region" description="Helical" evidence="5">
    <location>
        <begin position="212"/>
        <end position="245"/>
    </location>
</feature>
<protein>
    <recommendedName>
        <fullName evidence="6">G-protein coupled receptors family 1 profile domain-containing protein</fullName>
    </recommendedName>
</protein>
<dbReference type="SUPFAM" id="SSF81321">
    <property type="entry name" value="Family A G protein-coupled receptor-like"/>
    <property type="match status" value="1"/>
</dbReference>
<feature type="transmembrane region" description="Helical" evidence="5">
    <location>
        <begin position="142"/>
        <end position="165"/>
    </location>
</feature>
<gene>
    <name evidence="7" type="ORF">NMOB1V02_LOCUS7192</name>
</gene>
<evidence type="ECO:0000256" key="4">
    <source>
        <dbReference type="ARBA" id="ARBA00023136"/>
    </source>
</evidence>
<evidence type="ECO:0000256" key="5">
    <source>
        <dbReference type="SAM" id="Phobius"/>
    </source>
</evidence>
<organism evidence="7">
    <name type="scientific">Notodromas monacha</name>
    <dbReference type="NCBI Taxonomy" id="399045"/>
    <lineage>
        <taxon>Eukaryota</taxon>
        <taxon>Metazoa</taxon>
        <taxon>Ecdysozoa</taxon>
        <taxon>Arthropoda</taxon>
        <taxon>Crustacea</taxon>
        <taxon>Oligostraca</taxon>
        <taxon>Ostracoda</taxon>
        <taxon>Podocopa</taxon>
        <taxon>Podocopida</taxon>
        <taxon>Cypridocopina</taxon>
        <taxon>Cypridoidea</taxon>
        <taxon>Cyprididae</taxon>
        <taxon>Notodromas</taxon>
    </lineage>
</organism>
<dbReference type="CDD" id="cd00637">
    <property type="entry name" value="7tm_classA_rhodopsin-like"/>
    <property type="match status" value="1"/>
</dbReference>
<sequence>MLDVQNVLREGFDNGGIAGVDTGIDTALLNFTDDGSDPFDGFAEFETSFAAAASSSLRSQLFLDQLQIPRDLWNLTVQLFNDEILLNSSTYVQDGFVHEVYTFHPKAQCAMLIVLTCTTLIVNLSIVANVQRNEIKRRMANFTLISHLCTVDMLGAVFISPLPFWATWEGFWMHNEFVCMSSCVAVVAMWLQHILVFSLLKIDQVFAGWLPVGAYPAISADVATFVVLGIWAIAFGSSGLVVSVYGSIFEPAVMLCIPNLPPSFFITVFIIYCLIIASMVLGYAVVACIIWRHRLK</sequence>
<evidence type="ECO:0000256" key="3">
    <source>
        <dbReference type="ARBA" id="ARBA00022989"/>
    </source>
</evidence>
<keyword evidence="4 5" id="KW-0472">Membrane</keyword>
<name>A0A7R9GG01_9CRUS</name>
<reference evidence="7" key="1">
    <citation type="submission" date="2020-11" db="EMBL/GenBank/DDBJ databases">
        <authorList>
            <person name="Tran Van P."/>
        </authorList>
    </citation>
    <scope>NUCLEOTIDE SEQUENCE</scope>
</reference>
<feature type="non-terminal residue" evidence="7">
    <location>
        <position position="1"/>
    </location>
</feature>
<dbReference type="Gene3D" id="1.20.1070.10">
    <property type="entry name" value="Rhodopsin 7-helix transmembrane proteins"/>
    <property type="match status" value="1"/>
</dbReference>